<name>A0AAD7IPX5_9AGAR</name>
<feature type="region of interest" description="Disordered" evidence="1">
    <location>
        <begin position="153"/>
        <end position="175"/>
    </location>
</feature>
<feature type="compositionally biased region" description="Basic and acidic residues" evidence="1">
    <location>
        <begin position="331"/>
        <end position="343"/>
    </location>
</feature>
<evidence type="ECO:0000313" key="3">
    <source>
        <dbReference type="Proteomes" id="UP001215598"/>
    </source>
</evidence>
<keyword evidence="3" id="KW-1185">Reference proteome</keyword>
<organism evidence="2 3">
    <name type="scientific">Mycena metata</name>
    <dbReference type="NCBI Taxonomy" id="1033252"/>
    <lineage>
        <taxon>Eukaryota</taxon>
        <taxon>Fungi</taxon>
        <taxon>Dikarya</taxon>
        <taxon>Basidiomycota</taxon>
        <taxon>Agaricomycotina</taxon>
        <taxon>Agaricomycetes</taxon>
        <taxon>Agaricomycetidae</taxon>
        <taxon>Agaricales</taxon>
        <taxon>Marasmiineae</taxon>
        <taxon>Mycenaceae</taxon>
        <taxon>Mycena</taxon>
    </lineage>
</organism>
<proteinExistence type="predicted"/>
<protein>
    <submittedName>
        <fullName evidence="2">Uncharacterized protein</fullName>
    </submittedName>
</protein>
<reference evidence="2" key="1">
    <citation type="submission" date="2023-03" db="EMBL/GenBank/DDBJ databases">
        <title>Massive genome expansion in bonnet fungi (Mycena s.s.) driven by repeated elements and novel gene families across ecological guilds.</title>
        <authorList>
            <consortium name="Lawrence Berkeley National Laboratory"/>
            <person name="Harder C.B."/>
            <person name="Miyauchi S."/>
            <person name="Viragh M."/>
            <person name="Kuo A."/>
            <person name="Thoen E."/>
            <person name="Andreopoulos B."/>
            <person name="Lu D."/>
            <person name="Skrede I."/>
            <person name="Drula E."/>
            <person name="Henrissat B."/>
            <person name="Morin E."/>
            <person name="Kohler A."/>
            <person name="Barry K."/>
            <person name="LaButti K."/>
            <person name="Morin E."/>
            <person name="Salamov A."/>
            <person name="Lipzen A."/>
            <person name="Mereny Z."/>
            <person name="Hegedus B."/>
            <person name="Baldrian P."/>
            <person name="Stursova M."/>
            <person name="Weitz H."/>
            <person name="Taylor A."/>
            <person name="Grigoriev I.V."/>
            <person name="Nagy L.G."/>
            <person name="Martin F."/>
            <person name="Kauserud H."/>
        </authorList>
    </citation>
    <scope>NUCLEOTIDE SEQUENCE</scope>
    <source>
        <strain evidence="2">CBHHK182m</strain>
    </source>
</reference>
<dbReference type="EMBL" id="JARKIB010000078">
    <property type="protein sequence ID" value="KAJ7747070.1"/>
    <property type="molecule type" value="Genomic_DNA"/>
</dbReference>
<gene>
    <name evidence="2" type="ORF">B0H16DRAFT_1462293</name>
</gene>
<evidence type="ECO:0000313" key="2">
    <source>
        <dbReference type="EMBL" id="KAJ7747070.1"/>
    </source>
</evidence>
<feature type="compositionally biased region" description="Basic and acidic residues" evidence="1">
    <location>
        <begin position="160"/>
        <end position="175"/>
    </location>
</feature>
<dbReference type="AlphaFoldDB" id="A0AAD7IPX5"/>
<accession>A0AAD7IPX5</accession>
<evidence type="ECO:0000256" key="1">
    <source>
        <dbReference type="SAM" id="MobiDB-lite"/>
    </source>
</evidence>
<dbReference type="Proteomes" id="UP001215598">
    <property type="component" value="Unassembled WGS sequence"/>
</dbReference>
<feature type="region of interest" description="Disordered" evidence="1">
    <location>
        <begin position="323"/>
        <end position="343"/>
    </location>
</feature>
<sequence length="343" mass="37986">MNKDDGNDIAALGSEISVGSSSTAEESHRGSGGELFGIRSDLNLHIELGWVFVPLVITGILNRIDSEIAGRLEFNFTEVEFGRLEKVPRNTAEAVPPNPRCAPCRIQTSLIHRLQTRSARQGRVTGNTRRVGKQRNRAPTVPQRWIELKSAVGTPSGRVKQQERNRRLDPLAERGSAEYAQSTYAKEAKVNASPSAEATIAESQGLQGVGFGNGRRRSPRRLGLNVLKQVGARNIQMMQKAGRRRPHASSECGGSLNMEVEHMCTWELCSIAAASSACTNVRQSAKAARSERDAQSYGKGDRFRHIIEVEHHWESPRRLPRRVDVTSTVEAGEKFESETDRRR</sequence>
<comment type="caution">
    <text evidence="2">The sequence shown here is derived from an EMBL/GenBank/DDBJ whole genome shotgun (WGS) entry which is preliminary data.</text>
</comment>